<sequence>MYRLIVSAFNFLLGFVLRTLVIKFVVFSALFLIVSEFVPVILNLLPASSNLPDLINQLPDSVWYFMNLFAVITGLKIVISAFLTRFIIRRIPIIG</sequence>
<feature type="transmembrane region" description="Helical" evidence="1">
    <location>
        <begin position="20"/>
        <end position="42"/>
    </location>
</feature>
<accession>A0AAW7K225</accession>
<proteinExistence type="predicted"/>
<evidence type="ECO:0000256" key="1">
    <source>
        <dbReference type="SAM" id="Phobius"/>
    </source>
</evidence>
<name>A0AAW7K225_9GAMM</name>
<gene>
    <name evidence="2" type="ORF">QVN42_18765</name>
</gene>
<reference evidence="2" key="1">
    <citation type="submission" date="2023-06" db="EMBL/GenBank/DDBJ databases">
        <authorList>
            <person name="Polev D.E."/>
            <person name="Saitova A.T."/>
            <person name="Bogumilchik E.A."/>
            <person name="Kokorina G.I."/>
            <person name="Voskresenskaia E.A."/>
        </authorList>
    </citation>
    <scope>NUCLEOTIDE SEQUENCE</scope>
    <source>
        <strain evidence="2">2145 StPb PI</strain>
    </source>
</reference>
<feature type="transmembrane region" description="Helical" evidence="1">
    <location>
        <begin position="62"/>
        <end position="88"/>
    </location>
</feature>
<organism evidence="2 3">
    <name type="scientific">Yersinia nurmii</name>
    <dbReference type="NCBI Taxonomy" id="685706"/>
    <lineage>
        <taxon>Bacteria</taxon>
        <taxon>Pseudomonadati</taxon>
        <taxon>Pseudomonadota</taxon>
        <taxon>Gammaproteobacteria</taxon>
        <taxon>Enterobacterales</taxon>
        <taxon>Yersiniaceae</taxon>
        <taxon>Yersinia</taxon>
    </lineage>
</organism>
<keyword evidence="1" id="KW-0472">Membrane</keyword>
<keyword evidence="1" id="KW-1133">Transmembrane helix</keyword>
<dbReference type="EMBL" id="JAUEHU010000034">
    <property type="protein sequence ID" value="MDN0089392.1"/>
    <property type="molecule type" value="Genomic_DNA"/>
</dbReference>
<dbReference type="RefSeq" id="WP_289818384.1">
    <property type="nucleotide sequence ID" value="NZ_JAUEHU010000034.1"/>
</dbReference>
<dbReference type="InterPro" id="IPR019670">
    <property type="entry name" value="DUF2523"/>
</dbReference>
<evidence type="ECO:0000313" key="2">
    <source>
        <dbReference type="EMBL" id="MDN0089392.1"/>
    </source>
</evidence>
<dbReference type="Pfam" id="PF10734">
    <property type="entry name" value="DUF2523"/>
    <property type="match status" value="1"/>
</dbReference>
<evidence type="ECO:0000313" key="3">
    <source>
        <dbReference type="Proteomes" id="UP001167864"/>
    </source>
</evidence>
<dbReference type="Proteomes" id="UP001167864">
    <property type="component" value="Unassembled WGS sequence"/>
</dbReference>
<protein>
    <submittedName>
        <fullName evidence="2">DUF2523 family protein</fullName>
    </submittedName>
</protein>
<keyword evidence="1" id="KW-0812">Transmembrane</keyword>
<comment type="caution">
    <text evidence="2">The sequence shown here is derived from an EMBL/GenBank/DDBJ whole genome shotgun (WGS) entry which is preliminary data.</text>
</comment>
<dbReference type="AlphaFoldDB" id="A0AAW7K225"/>